<name>A0A4Z2FD85_9TELE</name>
<evidence type="ECO:0000313" key="3">
    <source>
        <dbReference type="Proteomes" id="UP000314294"/>
    </source>
</evidence>
<protein>
    <submittedName>
        <fullName evidence="2">Uncharacterized protein</fullName>
    </submittedName>
</protein>
<gene>
    <name evidence="2" type="ORF">EYF80_050987</name>
</gene>
<proteinExistence type="predicted"/>
<reference evidence="2 3" key="1">
    <citation type="submission" date="2019-03" db="EMBL/GenBank/DDBJ databases">
        <title>First draft genome of Liparis tanakae, snailfish: a comprehensive survey of snailfish specific genes.</title>
        <authorList>
            <person name="Kim W."/>
            <person name="Song I."/>
            <person name="Jeong J.-H."/>
            <person name="Kim D."/>
            <person name="Kim S."/>
            <person name="Ryu S."/>
            <person name="Song J.Y."/>
            <person name="Lee S.K."/>
        </authorList>
    </citation>
    <scope>NUCLEOTIDE SEQUENCE [LARGE SCALE GENOMIC DNA]</scope>
    <source>
        <tissue evidence="2">Muscle</tissue>
    </source>
</reference>
<accession>A0A4Z2FD85</accession>
<keyword evidence="3" id="KW-1185">Reference proteome</keyword>
<comment type="caution">
    <text evidence="2">The sequence shown here is derived from an EMBL/GenBank/DDBJ whole genome shotgun (WGS) entry which is preliminary data.</text>
</comment>
<sequence length="135" mass="15167">MVPLEGHDGYSCDDGGLVAAALALAPVESGLVLRRRRVPGATRRPGRQADQRQRAEQPQVHGRVSKATHWRKEMHRVEKKRKSSIWDVQEVQRSGSRLNSAACGEFRRLQNRGRSLLYGQHLLSDQGSASKFTNR</sequence>
<organism evidence="2 3">
    <name type="scientific">Liparis tanakae</name>
    <name type="common">Tanaka's snailfish</name>
    <dbReference type="NCBI Taxonomy" id="230148"/>
    <lineage>
        <taxon>Eukaryota</taxon>
        <taxon>Metazoa</taxon>
        <taxon>Chordata</taxon>
        <taxon>Craniata</taxon>
        <taxon>Vertebrata</taxon>
        <taxon>Euteleostomi</taxon>
        <taxon>Actinopterygii</taxon>
        <taxon>Neopterygii</taxon>
        <taxon>Teleostei</taxon>
        <taxon>Neoteleostei</taxon>
        <taxon>Acanthomorphata</taxon>
        <taxon>Eupercaria</taxon>
        <taxon>Perciformes</taxon>
        <taxon>Cottioidei</taxon>
        <taxon>Cottales</taxon>
        <taxon>Liparidae</taxon>
        <taxon>Liparis</taxon>
    </lineage>
</organism>
<dbReference type="Proteomes" id="UP000314294">
    <property type="component" value="Unassembled WGS sequence"/>
</dbReference>
<dbReference type="EMBL" id="SRLO01001332">
    <property type="protein sequence ID" value="TNN38845.1"/>
    <property type="molecule type" value="Genomic_DNA"/>
</dbReference>
<feature type="region of interest" description="Disordered" evidence="1">
    <location>
        <begin position="36"/>
        <end position="76"/>
    </location>
</feature>
<evidence type="ECO:0000256" key="1">
    <source>
        <dbReference type="SAM" id="MobiDB-lite"/>
    </source>
</evidence>
<evidence type="ECO:0000313" key="2">
    <source>
        <dbReference type="EMBL" id="TNN38845.1"/>
    </source>
</evidence>
<feature type="compositionally biased region" description="Basic residues" evidence="1">
    <location>
        <begin position="63"/>
        <end position="76"/>
    </location>
</feature>
<dbReference type="AlphaFoldDB" id="A0A4Z2FD85"/>